<protein>
    <submittedName>
        <fullName evidence="2">Uncharacterized protein</fullName>
    </submittedName>
</protein>
<name>A0A5B7G561_PORTR</name>
<organism evidence="2 3">
    <name type="scientific">Portunus trituberculatus</name>
    <name type="common">Swimming crab</name>
    <name type="synonym">Neptunus trituberculatus</name>
    <dbReference type="NCBI Taxonomy" id="210409"/>
    <lineage>
        <taxon>Eukaryota</taxon>
        <taxon>Metazoa</taxon>
        <taxon>Ecdysozoa</taxon>
        <taxon>Arthropoda</taxon>
        <taxon>Crustacea</taxon>
        <taxon>Multicrustacea</taxon>
        <taxon>Malacostraca</taxon>
        <taxon>Eumalacostraca</taxon>
        <taxon>Eucarida</taxon>
        <taxon>Decapoda</taxon>
        <taxon>Pleocyemata</taxon>
        <taxon>Brachyura</taxon>
        <taxon>Eubrachyura</taxon>
        <taxon>Portunoidea</taxon>
        <taxon>Portunidae</taxon>
        <taxon>Portuninae</taxon>
        <taxon>Portunus</taxon>
    </lineage>
</organism>
<sequence length="62" mass="6923">MSQHKHTRKTASTSQTVSAAVCLRATQTQAGVLPKPEERGSTVRIQKRLARSPRLLFPKPQR</sequence>
<evidence type="ECO:0000256" key="1">
    <source>
        <dbReference type="SAM" id="MobiDB-lite"/>
    </source>
</evidence>
<comment type="caution">
    <text evidence="2">The sequence shown here is derived from an EMBL/GenBank/DDBJ whole genome shotgun (WGS) entry which is preliminary data.</text>
</comment>
<keyword evidence="3" id="KW-1185">Reference proteome</keyword>
<dbReference type="Proteomes" id="UP000324222">
    <property type="component" value="Unassembled WGS sequence"/>
</dbReference>
<dbReference type="AlphaFoldDB" id="A0A5B7G561"/>
<evidence type="ECO:0000313" key="2">
    <source>
        <dbReference type="EMBL" id="MPC52565.1"/>
    </source>
</evidence>
<proteinExistence type="predicted"/>
<reference evidence="2 3" key="1">
    <citation type="submission" date="2019-05" db="EMBL/GenBank/DDBJ databases">
        <title>Another draft genome of Portunus trituberculatus and its Hox gene families provides insights of decapod evolution.</title>
        <authorList>
            <person name="Jeong J.-H."/>
            <person name="Song I."/>
            <person name="Kim S."/>
            <person name="Choi T."/>
            <person name="Kim D."/>
            <person name="Ryu S."/>
            <person name="Kim W."/>
        </authorList>
    </citation>
    <scope>NUCLEOTIDE SEQUENCE [LARGE SCALE GENOMIC DNA]</scope>
    <source>
        <tissue evidence="2">Muscle</tissue>
    </source>
</reference>
<dbReference type="EMBL" id="VSRR010010983">
    <property type="protein sequence ID" value="MPC52565.1"/>
    <property type="molecule type" value="Genomic_DNA"/>
</dbReference>
<gene>
    <name evidence="2" type="ORF">E2C01_046436</name>
</gene>
<evidence type="ECO:0000313" key="3">
    <source>
        <dbReference type="Proteomes" id="UP000324222"/>
    </source>
</evidence>
<feature type="region of interest" description="Disordered" evidence="1">
    <location>
        <begin position="28"/>
        <end position="62"/>
    </location>
</feature>
<accession>A0A5B7G561</accession>